<name>A0A4U5P1P5_STECR</name>
<evidence type="ECO:0000256" key="3">
    <source>
        <dbReference type="PROSITE-ProRule" id="PRU00175"/>
    </source>
</evidence>
<dbReference type="Gene3D" id="3.30.40.10">
    <property type="entry name" value="Zinc/RING finger domain, C3HC4 (zinc finger)"/>
    <property type="match status" value="1"/>
</dbReference>
<dbReference type="GO" id="GO:0005634">
    <property type="term" value="C:nucleus"/>
    <property type="evidence" value="ECO:0007669"/>
    <property type="project" value="TreeGrafter"/>
</dbReference>
<dbReference type="SUPFAM" id="SSF57850">
    <property type="entry name" value="RING/U-box"/>
    <property type="match status" value="1"/>
</dbReference>
<evidence type="ECO:0000313" key="7">
    <source>
        <dbReference type="Proteomes" id="UP000298663"/>
    </source>
</evidence>
<dbReference type="AlphaFoldDB" id="A0A4U5P1P5"/>
<reference evidence="6 7" key="1">
    <citation type="journal article" date="2015" name="Genome Biol.">
        <title>Comparative genomics of Steinernema reveals deeply conserved gene regulatory networks.</title>
        <authorList>
            <person name="Dillman A.R."/>
            <person name="Macchietto M."/>
            <person name="Porter C.F."/>
            <person name="Rogers A."/>
            <person name="Williams B."/>
            <person name="Antoshechkin I."/>
            <person name="Lee M.M."/>
            <person name="Goodwin Z."/>
            <person name="Lu X."/>
            <person name="Lewis E.E."/>
            <person name="Goodrich-Blair H."/>
            <person name="Stock S.P."/>
            <person name="Adams B.J."/>
            <person name="Sternberg P.W."/>
            <person name="Mortazavi A."/>
        </authorList>
    </citation>
    <scope>NUCLEOTIDE SEQUENCE [LARGE SCALE GENOMIC DNA]</scope>
    <source>
        <strain evidence="6 7">ALL</strain>
    </source>
</reference>
<protein>
    <recommendedName>
        <fullName evidence="5">RING-type domain-containing protein</fullName>
    </recommendedName>
</protein>
<dbReference type="Pfam" id="PF13639">
    <property type="entry name" value="zf-RING_2"/>
    <property type="match status" value="1"/>
</dbReference>
<dbReference type="Proteomes" id="UP000298663">
    <property type="component" value="Unassembled WGS sequence"/>
</dbReference>
<evidence type="ECO:0000313" key="6">
    <source>
        <dbReference type="EMBL" id="TKR89720.1"/>
    </source>
</evidence>
<dbReference type="InterPro" id="IPR001841">
    <property type="entry name" value="Znf_RING"/>
</dbReference>
<keyword evidence="1 3" id="KW-0863">Zinc-finger</keyword>
<dbReference type="EMBL" id="AZBU02000003">
    <property type="protein sequence ID" value="TKR89720.1"/>
    <property type="molecule type" value="Genomic_DNA"/>
</dbReference>
<dbReference type="GO" id="GO:0016567">
    <property type="term" value="P:protein ubiquitination"/>
    <property type="evidence" value="ECO:0007669"/>
    <property type="project" value="TreeGrafter"/>
</dbReference>
<dbReference type="PROSITE" id="PS50089">
    <property type="entry name" value="ZF_RING_2"/>
    <property type="match status" value="1"/>
</dbReference>
<dbReference type="SMART" id="SM00184">
    <property type="entry name" value="RING"/>
    <property type="match status" value="1"/>
</dbReference>
<evidence type="ECO:0000256" key="2">
    <source>
        <dbReference type="ARBA" id="ARBA00022833"/>
    </source>
</evidence>
<keyword evidence="2" id="KW-0862">Zinc</keyword>
<dbReference type="GO" id="GO:0031297">
    <property type="term" value="P:replication fork processing"/>
    <property type="evidence" value="ECO:0007669"/>
    <property type="project" value="TreeGrafter"/>
</dbReference>
<proteinExistence type="predicted"/>
<evidence type="ECO:0000259" key="5">
    <source>
        <dbReference type="PROSITE" id="PS50089"/>
    </source>
</evidence>
<evidence type="ECO:0000256" key="4">
    <source>
        <dbReference type="SAM" id="MobiDB-lite"/>
    </source>
</evidence>
<dbReference type="PANTHER" id="PTHR46569:SF1">
    <property type="entry name" value="E3 UBIQUITIN-PROTEIN LIGASE RFWD3-RELATED"/>
    <property type="match status" value="1"/>
</dbReference>
<sequence length="235" mass="26505">MASSSQTYDRLNCSICLGWLDTSSKVSSALCGHVFHKHCVTRLTQTSSQNCPCCRMPLSGFRDLFFSCAIFEQDASQEELERCYRTIENLQSQLDERMGNTIEGSDEDNFEIHELPATISERDFSSLEESVTVGEHNESNLENDFSIEDVSELSEEDLSVTRGYAQFVRSTQDPLVALYLFNNIFAATEASNYNSNHLEPPPVGQAESTINYHTRNGEETSDEDRFTGDYERIGL</sequence>
<feature type="region of interest" description="Disordered" evidence="4">
    <location>
        <begin position="213"/>
        <end position="235"/>
    </location>
</feature>
<dbReference type="InterPro" id="IPR013083">
    <property type="entry name" value="Znf_RING/FYVE/PHD"/>
</dbReference>
<dbReference type="GO" id="GO:0061630">
    <property type="term" value="F:ubiquitin protein ligase activity"/>
    <property type="evidence" value="ECO:0007669"/>
    <property type="project" value="TreeGrafter"/>
</dbReference>
<feature type="compositionally biased region" description="Basic and acidic residues" evidence="4">
    <location>
        <begin position="215"/>
        <end position="235"/>
    </location>
</feature>
<reference evidence="6 7" key="2">
    <citation type="journal article" date="2019" name="G3 (Bethesda)">
        <title>Hybrid Assembly of the Genome of the Entomopathogenic Nematode Steinernema carpocapsae Identifies the X-Chromosome.</title>
        <authorList>
            <person name="Serra L."/>
            <person name="Macchietto M."/>
            <person name="Macias-Munoz A."/>
            <person name="McGill C.J."/>
            <person name="Rodriguez I.M."/>
            <person name="Rodriguez B."/>
            <person name="Murad R."/>
            <person name="Mortazavi A."/>
        </authorList>
    </citation>
    <scope>NUCLEOTIDE SEQUENCE [LARGE SCALE GENOMIC DNA]</scope>
    <source>
        <strain evidence="6 7">ALL</strain>
    </source>
</reference>
<dbReference type="InterPro" id="IPR052639">
    <property type="entry name" value="TRAIP_ubiq-protein_ligase"/>
</dbReference>
<dbReference type="OrthoDB" id="1925699at2759"/>
<feature type="domain" description="RING-type" evidence="5">
    <location>
        <begin position="13"/>
        <end position="55"/>
    </location>
</feature>
<dbReference type="CDD" id="cd16448">
    <property type="entry name" value="RING-H2"/>
    <property type="match status" value="1"/>
</dbReference>
<evidence type="ECO:0000256" key="1">
    <source>
        <dbReference type="ARBA" id="ARBA00022771"/>
    </source>
</evidence>
<accession>A0A4U5P1P5</accession>
<dbReference type="GO" id="GO:0090734">
    <property type="term" value="C:site of DNA damage"/>
    <property type="evidence" value="ECO:0007669"/>
    <property type="project" value="TreeGrafter"/>
</dbReference>
<organism evidence="6 7">
    <name type="scientific">Steinernema carpocapsae</name>
    <name type="common">Entomopathogenic nematode</name>
    <dbReference type="NCBI Taxonomy" id="34508"/>
    <lineage>
        <taxon>Eukaryota</taxon>
        <taxon>Metazoa</taxon>
        <taxon>Ecdysozoa</taxon>
        <taxon>Nematoda</taxon>
        <taxon>Chromadorea</taxon>
        <taxon>Rhabditida</taxon>
        <taxon>Tylenchina</taxon>
        <taxon>Panagrolaimomorpha</taxon>
        <taxon>Strongyloidoidea</taxon>
        <taxon>Steinernematidae</taxon>
        <taxon>Steinernema</taxon>
    </lineage>
</organism>
<keyword evidence="1 3" id="KW-0479">Metal-binding</keyword>
<comment type="caution">
    <text evidence="6">The sequence shown here is derived from an EMBL/GenBank/DDBJ whole genome shotgun (WGS) entry which is preliminary data.</text>
</comment>
<dbReference type="PANTHER" id="PTHR46569">
    <property type="entry name" value="E3 UBIQUITIN-PROTEIN LIGASE TRAIP"/>
    <property type="match status" value="1"/>
</dbReference>
<keyword evidence="7" id="KW-1185">Reference proteome</keyword>
<dbReference type="GO" id="GO:0008270">
    <property type="term" value="F:zinc ion binding"/>
    <property type="evidence" value="ECO:0007669"/>
    <property type="project" value="UniProtKB-KW"/>
</dbReference>
<gene>
    <name evidence="6" type="ORF">L596_013779</name>
</gene>